<dbReference type="EMBL" id="SGPL01000056">
    <property type="protein sequence ID" value="THH19034.1"/>
    <property type="molecule type" value="Genomic_DNA"/>
</dbReference>
<keyword evidence="3" id="KW-1185">Reference proteome</keyword>
<protein>
    <submittedName>
        <fullName evidence="2">Uncharacterized protein</fullName>
    </submittedName>
</protein>
<feature type="region of interest" description="Disordered" evidence="1">
    <location>
        <begin position="58"/>
        <end position="80"/>
    </location>
</feature>
<dbReference type="PANTHER" id="PTHR48125">
    <property type="entry name" value="LP07818P1"/>
    <property type="match status" value="1"/>
</dbReference>
<evidence type="ECO:0000313" key="2">
    <source>
        <dbReference type="EMBL" id="THH19034.1"/>
    </source>
</evidence>
<feature type="compositionally biased region" description="Low complexity" evidence="1">
    <location>
        <begin position="544"/>
        <end position="559"/>
    </location>
</feature>
<feature type="compositionally biased region" description="Acidic residues" evidence="1">
    <location>
        <begin position="17"/>
        <end position="27"/>
    </location>
</feature>
<reference evidence="2 3" key="1">
    <citation type="submission" date="2019-02" db="EMBL/GenBank/DDBJ databases">
        <title>Genome sequencing of the rare red list fungi Bondarzewia mesenterica.</title>
        <authorList>
            <person name="Buettner E."/>
            <person name="Kellner H."/>
        </authorList>
    </citation>
    <scope>NUCLEOTIDE SEQUENCE [LARGE SCALE GENOMIC DNA]</scope>
    <source>
        <strain evidence="2 3">DSM 108281</strain>
    </source>
</reference>
<dbReference type="PANTHER" id="PTHR48125:SF12">
    <property type="entry name" value="AT HOOK TRANSCRIPTION FACTOR FAMILY-RELATED"/>
    <property type="match status" value="1"/>
</dbReference>
<feature type="region of interest" description="Disordered" evidence="1">
    <location>
        <begin position="1"/>
        <end position="29"/>
    </location>
</feature>
<feature type="region of interest" description="Disordered" evidence="1">
    <location>
        <begin position="442"/>
        <end position="486"/>
    </location>
</feature>
<comment type="caution">
    <text evidence="2">The sequence shown here is derived from an EMBL/GenBank/DDBJ whole genome shotgun (WGS) entry which is preliminary data.</text>
</comment>
<organism evidence="2 3">
    <name type="scientific">Bondarzewia mesenterica</name>
    <dbReference type="NCBI Taxonomy" id="1095465"/>
    <lineage>
        <taxon>Eukaryota</taxon>
        <taxon>Fungi</taxon>
        <taxon>Dikarya</taxon>
        <taxon>Basidiomycota</taxon>
        <taxon>Agaricomycotina</taxon>
        <taxon>Agaricomycetes</taxon>
        <taxon>Russulales</taxon>
        <taxon>Bondarzewiaceae</taxon>
        <taxon>Bondarzewia</taxon>
    </lineage>
</organism>
<feature type="compositionally biased region" description="Basic residues" evidence="1">
    <location>
        <begin position="453"/>
        <end position="463"/>
    </location>
</feature>
<sequence>MIRAQDIPVGPKPGWELEADSSDEDGSSDLKSVADSLVVVNSLKQSRANWLSSMFPKFSSKSRGGKTSEASPPPHTIKPLGKCDLEVGPHIFLDTAIYEVHYLPIVPGTSRPPQPAASYYNPSGTWQTGVQYGSTYAAYGQYVSTTAPTPARAAPTPPPAAPLAMQRASTPFVSSIATDTPITPSLISQVNAAAATNPILANLIQLAASGRATPEQLKTLGLLITSLNNISPSPPPPHPSITPTPAVSNVSATSVPQIAQPPTSAMPSSGPTSTAVPTTYPNYGHQAYGYSTSSQYSPQPQYPVRDFDIILEFREKPYDRWMIPRGPVVCERKPPSGILSEILLSAIVPFPNVDFSESNPPTASKETAVSNIPQEVITFRLKKVHQSVWDGLSRWAGDADKLVANRKVLREIEASKRQYLQYQVPPGDLLAQLQAAAAPPYAMKSLKSSDRSRPRRSASRKKLRVDDDKNHTPKRRRSMQAKNANPPKQIACISCGQTDVPLMIGGRFCRTCVDSGKSQTLVPTTTGNVPISSTTSTNPEPVQSSPAAPTSATTTLSLPTPAPLRKPSGLPTTYAHSPLATNPPILPTPLEDINQSQPKTQ</sequence>
<gene>
    <name evidence="2" type="ORF">EW146_g2045</name>
</gene>
<dbReference type="OrthoDB" id="5338195at2759"/>
<feature type="compositionally biased region" description="Polar residues" evidence="1">
    <location>
        <begin position="517"/>
        <end position="543"/>
    </location>
</feature>
<evidence type="ECO:0000313" key="3">
    <source>
        <dbReference type="Proteomes" id="UP000310158"/>
    </source>
</evidence>
<evidence type="ECO:0000256" key="1">
    <source>
        <dbReference type="SAM" id="MobiDB-lite"/>
    </source>
</evidence>
<dbReference type="AlphaFoldDB" id="A0A4S4M1W9"/>
<proteinExistence type="predicted"/>
<feature type="region of interest" description="Disordered" evidence="1">
    <location>
        <begin position="517"/>
        <end position="601"/>
    </location>
</feature>
<accession>A0A4S4M1W9</accession>
<dbReference type="Proteomes" id="UP000310158">
    <property type="component" value="Unassembled WGS sequence"/>
</dbReference>
<name>A0A4S4M1W9_9AGAM</name>